<dbReference type="PROSITE" id="PS51257">
    <property type="entry name" value="PROKAR_LIPOPROTEIN"/>
    <property type="match status" value="1"/>
</dbReference>
<sequence>MFTGLRFILMIRRNLFYLTWFFFLISCKDHRNLDQNAREFSPKLTLIANDTLTFSVGSQFNVHTRYVRKCLIKNKPYLGAVNEISNDLEFFALSEEGENFKVNFQLDGPNGVGKLKAFEIISDSTLLIASTYRIRLYVTDFDGNLLRTIKTNEIERKGKPFVQTYYTHQPLIHDKRSDSFYVYTGVDTDFRGPGIWSGTMFLKMPNEIDSPPKHVFELSSYFNDFVYGAFFSHNSHVLMENRYLVMSIPFYNNILIYNLEREEVKEMEAGSKHFGDALPWDSPSFGRDEEFYVSSNSYREVAYDDDNKLLYRMAYRAVEYVGPDGDRRNWDNKLPSVIIINKDFEKVGEIDLPENTVYTRTYFTHNGKLYLSLNHPDNNPSEDQMVFVGFKPEEL</sequence>
<dbReference type="STRING" id="388280.SAMN04488057_11872"/>
<dbReference type="EMBL" id="FRCY01000018">
    <property type="protein sequence ID" value="SHN30714.1"/>
    <property type="molecule type" value="Genomic_DNA"/>
</dbReference>
<proteinExistence type="predicted"/>
<protein>
    <recommendedName>
        <fullName evidence="3">TolB-like 6-blade propeller-like</fullName>
    </recommendedName>
</protein>
<evidence type="ECO:0000313" key="1">
    <source>
        <dbReference type="EMBL" id="SHN30714.1"/>
    </source>
</evidence>
<keyword evidence="2" id="KW-1185">Reference proteome</keyword>
<evidence type="ECO:0000313" key="2">
    <source>
        <dbReference type="Proteomes" id="UP000184513"/>
    </source>
</evidence>
<evidence type="ECO:0008006" key="3">
    <source>
        <dbReference type="Google" id="ProtNLM"/>
    </source>
</evidence>
<dbReference type="Pfam" id="PF13970">
    <property type="entry name" value="DUF4221"/>
    <property type="match status" value="1"/>
</dbReference>
<dbReference type="InterPro" id="IPR025316">
    <property type="entry name" value="DUF4221"/>
</dbReference>
<reference evidence="1 2" key="1">
    <citation type="submission" date="2016-11" db="EMBL/GenBank/DDBJ databases">
        <authorList>
            <person name="Jaros S."/>
            <person name="Januszkiewicz K."/>
            <person name="Wedrychowicz H."/>
        </authorList>
    </citation>
    <scope>NUCLEOTIDE SEQUENCE [LARGE SCALE GENOMIC DNA]</scope>
    <source>
        <strain evidence="1 2">CGMCC 1.6102</strain>
    </source>
</reference>
<dbReference type="AlphaFoldDB" id="A0A1M7QHZ5"/>
<accession>A0A1M7QHZ5</accession>
<dbReference type="Proteomes" id="UP000184513">
    <property type="component" value="Unassembled WGS sequence"/>
</dbReference>
<dbReference type="OrthoDB" id="833276at2"/>
<organism evidence="1 2">
    <name type="scientific">Cyclobacterium lianum</name>
    <dbReference type="NCBI Taxonomy" id="388280"/>
    <lineage>
        <taxon>Bacteria</taxon>
        <taxon>Pseudomonadati</taxon>
        <taxon>Bacteroidota</taxon>
        <taxon>Cytophagia</taxon>
        <taxon>Cytophagales</taxon>
        <taxon>Cyclobacteriaceae</taxon>
        <taxon>Cyclobacterium</taxon>
    </lineage>
</organism>
<gene>
    <name evidence="1" type="ORF">SAMN04488057_11872</name>
</gene>
<name>A0A1M7QHZ5_9BACT</name>